<dbReference type="KEGG" id="ptw:TUM18999_46860"/>
<proteinExistence type="predicted"/>
<gene>
    <name evidence="1" type="ORF">TUM18999_46860</name>
</gene>
<dbReference type="Proteomes" id="UP000509383">
    <property type="component" value="Chromosome"/>
</dbReference>
<accession>A0A6J4EAR1</accession>
<evidence type="ECO:0000313" key="1">
    <source>
        <dbReference type="EMBL" id="BCG26495.1"/>
    </source>
</evidence>
<protein>
    <submittedName>
        <fullName evidence="1">Uncharacterized protein</fullName>
    </submittedName>
</protein>
<dbReference type="AlphaFoldDB" id="A0A6J4EAR1"/>
<organism evidence="1 2">
    <name type="scientific">Pseudomonas tohonis</name>
    <dbReference type="NCBI Taxonomy" id="2725477"/>
    <lineage>
        <taxon>Bacteria</taxon>
        <taxon>Pseudomonadati</taxon>
        <taxon>Pseudomonadota</taxon>
        <taxon>Gammaproteobacteria</taxon>
        <taxon>Pseudomonadales</taxon>
        <taxon>Pseudomonadaceae</taxon>
        <taxon>Pseudomonas</taxon>
    </lineage>
</organism>
<sequence length="54" mass="5802">MPPVIPGTRIVWTGKDGKETDLPATIEMQSKWNKIAAVFASIAALLQAVQVVLP</sequence>
<name>A0A6J4EAR1_9PSED</name>
<dbReference type="EMBL" id="AP023189">
    <property type="protein sequence ID" value="BCG26495.1"/>
    <property type="molecule type" value="Genomic_DNA"/>
</dbReference>
<reference evidence="1 2" key="1">
    <citation type="submission" date="2020-05" db="EMBL/GenBank/DDBJ databases">
        <title>Characterization of novel class B3 metallo-beta-lactamase from novel Pseudomonas species.</title>
        <authorList>
            <person name="Yamada K."/>
            <person name="Aoki K."/>
            <person name="Ishii Y."/>
        </authorList>
    </citation>
    <scope>NUCLEOTIDE SEQUENCE [LARGE SCALE GENOMIC DNA]</scope>
    <source>
        <strain evidence="1 2">TUM18999</strain>
    </source>
</reference>
<evidence type="ECO:0000313" key="2">
    <source>
        <dbReference type="Proteomes" id="UP000509383"/>
    </source>
</evidence>